<reference evidence="1 2" key="1">
    <citation type="submission" date="2019-11" db="EMBL/GenBank/DDBJ databases">
        <authorList>
            <person name="Zheng R.K."/>
            <person name="Sun C.M."/>
        </authorList>
    </citation>
    <scope>NUCLEOTIDE SEQUENCE [LARGE SCALE GENOMIC DNA]</scope>
    <source>
        <strain evidence="1 2">WC007</strain>
    </source>
</reference>
<proteinExistence type="predicted"/>
<evidence type="ECO:0000313" key="1">
    <source>
        <dbReference type="EMBL" id="QGY45615.1"/>
    </source>
</evidence>
<dbReference type="AlphaFoldDB" id="A0A6I6JRH6"/>
<evidence type="ECO:0000313" key="2">
    <source>
        <dbReference type="Proteomes" id="UP000428260"/>
    </source>
</evidence>
<protein>
    <submittedName>
        <fullName evidence="1">Uncharacterized protein</fullName>
    </submittedName>
</protein>
<gene>
    <name evidence="1" type="ORF">GM418_18640</name>
</gene>
<dbReference type="EMBL" id="CP046401">
    <property type="protein sequence ID" value="QGY45615.1"/>
    <property type="molecule type" value="Genomic_DNA"/>
</dbReference>
<dbReference type="Proteomes" id="UP000428260">
    <property type="component" value="Chromosome"/>
</dbReference>
<dbReference type="KEGG" id="mcos:GM418_18640"/>
<keyword evidence="2" id="KW-1185">Reference proteome</keyword>
<name>A0A6I6JRH6_9BACT</name>
<accession>A0A6I6JRH6</accession>
<dbReference type="RefSeq" id="WP_158868758.1">
    <property type="nucleotide sequence ID" value="NZ_CP046401.1"/>
</dbReference>
<organism evidence="1 2">
    <name type="scientific">Maribellus comscasis</name>
    <dbReference type="NCBI Taxonomy" id="2681766"/>
    <lineage>
        <taxon>Bacteria</taxon>
        <taxon>Pseudomonadati</taxon>
        <taxon>Bacteroidota</taxon>
        <taxon>Bacteroidia</taxon>
        <taxon>Marinilabiliales</taxon>
        <taxon>Prolixibacteraceae</taxon>
        <taxon>Maribellus</taxon>
    </lineage>
</organism>
<sequence length="45" mass="5152">MAEPKSISPTLFHPSVIRHLADDISPEIRGEYKVTRRQSLGELFE</sequence>